<organism evidence="3 4">
    <name type="scientific">Caldinitratiruptor microaerophilus</name>
    <dbReference type="NCBI Taxonomy" id="671077"/>
    <lineage>
        <taxon>Bacteria</taxon>
        <taxon>Bacillati</taxon>
        <taxon>Bacillota</taxon>
        <taxon>Clostridia</taxon>
        <taxon>Eubacteriales</taxon>
        <taxon>Symbiobacteriaceae</taxon>
        <taxon>Caldinitratiruptor</taxon>
    </lineage>
</organism>
<keyword evidence="2" id="KW-0732">Signal</keyword>
<dbReference type="SUPFAM" id="SSF69304">
    <property type="entry name" value="Tricorn protease N-terminal domain"/>
    <property type="match status" value="1"/>
</dbReference>
<feature type="compositionally biased region" description="Low complexity" evidence="1">
    <location>
        <begin position="287"/>
        <end position="301"/>
    </location>
</feature>
<dbReference type="KEGG" id="cmic:caldi_21560"/>
<reference evidence="3" key="1">
    <citation type="submission" date="2022-03" db="EMBL/GenBank/DDBJ databases">
        <title>Complete genome sequence of Caldinitratiruptor microaerophilus.</title>
        <authorList>
            <person name="Mukaiyama R."/>
            <person name="Nishiyama T."/>
            <person name="Ueda K."/>
        </authorList>
    </citation>
    <scope>NUCLEOTIDE SEQUENCE</scope>
    <source>
        <strain evidence="3">JCM 16183</strain>
    </source>
</reference>
<evidence type="ECO:0000313" key="4">
    <source>
        <dbReference type="Proteomes" id="UP001163687"/>
    </source>
</evidence>
<evidence type="ECO:0000313" key="3">
    <source>
        <dbReference type="EMBL" id="BDG61066.1"/>
    </source>
</evidence>
<evidence type="ECO:0000256" key="2">
    <source>
        <dbReference type="SAM" id="SignalP"/>
    </source>
</evidence>
<evidence type="ECO:0008006" key="5">
    <source>
        <dbReference type="Google" id="ProtNLM"/>
    </source>
</evidence>
<keyword evidence="4" id="KW-1185">Reference proteome</keyword>
<feature type="compositionally biased region" description="Pro residues" evidence="1">
    <location>
        <begin position="82"/>
        <end position="97"/>
    </location>
</feature>
<proteinExistence type="predicted"/>
<feature type="region of interest" description="Disordered" evidence="1">
    <location>
        <begin position="28"/>
        <end position="148"/>
    </location>
</feature>
<dbReference type="RefSeq" id="WP_264841745.1">
    <property type="nucleotide sequence ID" value="NZ_AP025628.1"/>
</dbReference>
<dbReference type="Gene3D" id="2.120.10.30">
    <property type="entry name" value="TolB, C-terminal domain"/>
    <property type="match status" value="1"/>
</dbReference>
<feature type="signal peptide" evidence="2">
    <location>
        <begin position="1"/>
        <end position="29"/>
    </location>
</feature>
<dbReference type="EMBL" id="AP025628">
    <property type="protein sequence ID" value="BDG61066.1"/>
    <property type="molecule type" value="Genomic_DNA"/>
</dbReference>
<evidence type="ECO:0000256" key="1">
    <source>
        <dbReference type="SAM" id="MobiDB-lite"/>
    </source>
</evidence>
<feature type="chain" id="PRO_5041217538" description="WD40-like Beta Propeller Repeat" evidence="2">
    <location>
        <begin position="30"/>
        <end position="712"/>
    </location>
</feature>
<dbReference type="InterPro" id="IPR011042">
    <property type="entry name" value="6-blade_b-propeller_TolB-like"/>
</dbReference>
<protein>
    <recommendedName>
        <fullName evidence="5">WD40-like Beta Propeller Repeat</fullName>
    </recommendedName>
</protein>
<sequence>MLRHRTLLSLRRIASVSLTAALAMSAGCAREPGKGRPAPPAPAAPSESEPARPGPETAGGPQPSSELSPPPAAGGAGSVAPSTPPPGTAAKPPPAPPQDGAAGGTSDSSPPLPAPGPGTPSAAGGSTPPPGPAGPSQPGEGPAQPPPEYRDAALLEALALAAPAVERADAAAWRLGPADSVLGWWPSPGGTRLAVTYEAPVAVPGGADVRAVGLAVLDLGEAGPAPGPLRPLLAAVAYGYGPTAPGEAAPALTLTPAGWLDEDRLVVLAPVGGAATRAPAPGEGEPDATPQPGAGPGDQQPVYPWPPHTVIASAGRARPGLLAATAPAPAAGGSFYEAPGLAVVEVDVVRSADRQIAWVPLDSFGDVLGRVWLTRDRQALFLVQGTGLVRVDLQTGTVHRPRVSLPPGKFSGVPEVEPVGDGWRLLFGQQASGPVRLLDLKTGGVAVLTPEGVVLPIFHAPVAAPDGRRFAYLAAEPDRPYVRIEGEDGDFVLSNAVYILDERGTRLARLAPPDGGLLREVAWSPDGKRLVLVGAAYRGPSRDERDWELAGGPIYLGTPEGKVGVLWENPGRRVVTVNWLGPDWLVLYDQGSGADASPRAPLLLKAAAGAVPEAVPEALRGRDFPVPFMRIGPWVVGQGADNRLYRFRPGDPEARPVDPEVEGWILDWVGAGPWLVLKVQPKAAGPEFPVVLEGRYLRGLTGAWNGRAGRAV</sequence>
<feature type="region of interest" description="Disordered" evidence="1">
    <location>
        <begin position="276"/>
        <end position="301"/>
    </location>
</feature>
<dbReference type="Proteomes" id="UP001163687">
    <property type="component" value="Chromosome"/>
</dbReference>
<accession>A0AA35G6C5</accession>
<dbReference type="AlphaFoldDB" id="A0AA35G6C5"/>
<name>A0AA35G6C5_9FIRM</name>
<dbReference type="PROSITE" id="PS51257">
    <property type="entry name" value="PROKAR_LIPOPROTEIN"/>
    <property type="match status" value="1"/>
</dbReference>
<gene>
    <name evidence="3" type="ORF">caldi_21560</name>
</gene>